<dbReference type="Proteomes" id="UP001153678">
    <property type="component" value="Unassembled WGS sequence"/>
</dbReference>
<dbReference type="Gene3D" id="3.30.710.10">
    <property type="entry name" value="Potassium Channel Kv1.1, Chain A"/>
    <property type="match status" value="1"/>
</dbReference>
<dbReference type="PANTHER" id="PTHR24410:SF23">
    <property type="entry name" value="BTB DOMAIN-CONTAINING PROTEIN-RELATED"/>
    <property type="match status" value="1"/>
</dbReference>
<dbReference type="Pfam" id="PF00651">
    <property type="entry name" value="BTB"/>
    <property type="match status" value="1"/>
</dbReference>
<feature type="domain" description="BTB" evidence="1">
    <location>
        <begin position="23"/>
        <end position="96"/>
    </location>
</feature>
<name>A0A9W4WNL1_9GLOM</name>
<keyword evidence="3" id="KW-1185">Reference proteome</keyword>
<dbReference type="EMBL" id="CAMKVN010000366">
    <property type="protein sequence ID" value="CAI2167183.1"/>
    <property type="molecule type" value="Genomic_DNA"/>
</dbReference>
<dbReference type="CDD" id="cd18186">
    <property type="entry name" value="BTB_POZ_ZBTB_KLHL-like"/>
    <property type="match status" value="1"/>
</dbReference>
<dbReference type="PROSITE" id="PS50097">
    <property type="entry name" value="BTB"/>
    <property type="match status" value="1"/>
</dbReference>
<dbReference type="InterPro" id="IPR011333">
    <property type="entry name" value="SKP1/BTB/POZ_sf"/>
</dbReference>
<dbReference type="OrthoDB" id="6359816at2759"/>
<proteinExistence type="predicted"/>
<accession>A0A9W4WNL1</accession>
<evidence type="ECO:0000313" key="2">
    <source>
        <dbReference type="EMBL" id="CAI2167183.1"/>
    </source>
</evidence>
<evidence type="ECO:0000259" key="1">
    <source>
        <dbReference type="PROSITE" id="PS50097"/>
    </source>
</evidence>
<organism evidence="2 3">
    <name type="scientific">Funneliformis geosporum</name>
    <dbReference type="NCBI Taxonomy" id="1117311"/>
    <lineage>
        <taxon>Eukaryota</taxon>
        <taxon>Fungi</taxon>
        <taxon>Fungi incertae sedis</taxon>
        <taxon>Mucoromycota</taxon>
        <taxon>Glomeromycotina</taxon>
        <taxon>Glomeromycetes</taxon>
        <taxon>Glomerales</taxon>
        <taxon>Glomeraceae</taxon>
        <taxon>Funneliformis</taxon>
    </lineage>
</organism>
<dbReference type="SUPFAM" id="SSF54695">
    <property type="entry name" value="POZ domain"/>
    <property type="match status" value="1"/>
</dbReference>
<protein>
    <submittedName>
        <fullName evidence="2">19852_t:CDS:1</fullName>
    </submittedName>
</protein>
<gene>
    <name evidence="2" type="ORF">FWILDA_LOCUS2945</name>
</gene>
<dbReference type="InterPro" id="IPR051481">
    <property type="entry name" value="BTB-POZ/Galectin-3-binding"/>
</dbReference>
<evidence type="ECO:0000313" key="3">
    <source>
        <dbReference type="Proteomes" id="UP001153678"/>
    </source>
</evidence>
<sequence length="124" mass="14651">MSYNFESELSTAFEKLLQTEKDYNVIIYVGNEPNFKEVHAHSNVLYCRSEYFNELLSTEDIEREDGKYIIKKPNLTPQAFDVILKYLYTGHFDFKNNVEMELLNIMIASDEFNMIMNIKSLEAR</sequence>
<comment type="caution">
    <text evidence="2">The sequence shown here is derived from an EMBL/GenBank/DDBJ whole genome shotgun (WGS) entry which is preliminary data.</text>
</comment>
<dbReference type="AlphaFoldDB" id="A0A9W4WNL1"/>
<dbReference type="PANTHER" id="PTHR24410">
    <property type="entry name" value="HL07962P-RELATED"/>
    <property type="match status" value="1"/>
</dbReference>
<reference evidence="2" key="1">
    <citation type="submission" date="2022-08" db="EMBL/GenBank/DDBJ databases">
        <authorList>
            <person name="Kallberg Y."/>
            <person name="Tangrot J."/>
            <person name="Rosling A."/>
        </authorList>
    </citation>
    <scope>NUCLEOTIDE SEQUENCE</scope>
    <source>
        <strain evidence="2">Wild A</strain>
    </source>
</reference>
<dbReference type="InterPro" id="IPR000210">
    <property type="entry name" value="BTB/POZ_dom"/>
</dbReference>